<dbReference type="InterPro" id="IPR036097">
    <property type="entry name" value="HisK_dim/P_sf"/>
</dbReference>
<comment type="caution">
    <text evidence="10">The sequence shown here is derived from an EMBL/GenBank/DDBJ whole genome shotgun (WGS) entry which is preliminary data.</text>
</comment>
<dbReference type="Pfam" id="PF07494">
    <property type="entry name" value="Reg_prop"/>
    <property type="match status" value="7"/>
</dbReference>
<dbReference type="Gene3D" id="1.10.10.60">
    <property type="entry name" value="Homeodomain-like"/>
    <property type="match status" value="1"/>
</dbReference>
<dbReference type="Pfam" id="PF00512">
    <property type="entry name" value="HisKA"/>
    <property type="match status" value="1"/>
</dbReference>
<dbReference type="Proteomes" id="UP001597560">
    <property type="component" value="Unassembled WGS sequence"/>
</dbReference>
<dbReference type="SUPFAM" id="SSF46689">
    <property type="entry name" value="Homeodomain-like"/>
    <property type="match status" value="1"/>
</dbReference>
<dbReference type="InterPro" id="IPR004358">
    <property type="entry name" value="Sig_transdc_His_kin-like_C"/>
</dbReference>
<keyword evidence="5" id="KW-0804">Transcription</keyword>
<dbReference type="PROSITE" id="PS01124">
    <property type="entry name" value="HTH_ARAC_FAMILY_2"/>
    <property type="match status" value="1"/>
</dbReference>
<dbReference type="Pfam" id="PF02518">
    <property type="entry name" value="HATPase_c"/>
    <property type="match status" value="1"/>
</dbReference>
<evidence type="ECO:0000256" key="1">
    <source>
        <dbReference type="ARBA" id="ARBA00000085"/>
    </source>
</evidence>
<dbReference type="Pfam" id="PF00072">
    <property type="entry name" value="Response_reg"/>
    <property type="match status" value="1"/>
</dbReference>
<dbReference type="SMART" id="SM00342">
    <property type="entry name" value="HTH_ARAC"/>
    <property type="match status" value="1"/>
</dbReference>
<dbReference type="EC" id="2.7.13.3" evidence="2"/>
<dbReference type="SMART" id="SM00448">
    <property type="entry name" value="REC"/>
    <property type="match status" value="1"/>
</dbReference>
<dbReference type="PANTHER" id="PTHR43547:SF2">
    <property type="entry name" value="HYBRID SIGNAL TRANSDUCTION HISTIDINE KINASE C"/>
    <property type="match status" value="1"/>
</dbReference>
<dbReference type="InterPro" id="IPR018060">
    <property type="entry name" value="HTH_AraC"/>
</dbReference>
<evidence type="ECO:0000256" key="3">
    <source>
        <dbReference type="ARBA" id="ARBA00022553"/>
    </source>
</evidence>
<dbReference type="PRINTS" id="PR00344">
    <property type="entry name" value="BCTRLSENSOR"/>
</dbReference>
<dbReference type="InterPro" id="IPR015943">
    <property type="entry name" value="WD40/YVTN_repeat-like_dom_sf"/>
</dbReference>
<evidence type="ECO:0000256" key="6">
    <source>
        <dbReference type="PROSITE-ProRule" id="PRU00169"/>
    </source>
</evidence>
<evidence type="ECO:0000313" key="10">
    <source>
        <dbReference type="EMBL" id="MFD2961445.1"/>
    </source>
</evidence>
<evidence type="ECO:0000259" key="8">
    <source>
        <dbReference type="PROSITE" id="PS50109"/>
    </source>
</evidence>
<evidence type="ECO:0000256" key="4">
    <source>
        <dbReference type="ARBA" id="ARBA00023015"/>
    </source>
</evidence>
<dbReference type="SUPFAM" id="SSF55874">
    <property type="entry name" value="ATPase domain of HSP90 chaperone/DNA topoisomerase II/histidine kinase"/>
    <property type="match status" value="1"/>
</dbReference>
<evidence type="ECO:0000259" key="7">
    <source>
        <dbReference type="PROSITE" id="PS01124"/>
    </source>
</evidence>
<dbReference type="PANTHER" id="PTHR43547">
    <property type="entry name" value="TWO-COMPONENT HISTIDINE KINASE"/>
    <property type="match status" value="1"/>
</dbReference>
<evidence type="ECO:0000259" key="9">
    <source>
        <dbReference type="PROSITE" id="PS50110"/>
    </source>
</evidence>
<dbReference type="Gene3D" id="2.60.40.10">
    <property type="entry name" value="Immunoglobulins"/>
    <property type="match status" value="1"/>
</dbReference>
<dbReference type="Gene3D" id="3.40.50.2300">
    <property type="match status" value="1"/>
</dbReference>
<keyword evidence="4" id="KW-0805">Transcription regulation</keyword>
<dbReference type="InterPro" id="IPR003661">
    <property type="entry name" value="HisK_dim/P_dom"/>
</dbReference>
<dbReference type="InterPro" id="IPR005467">
    <property type="entry name" value="His_kinase_dom"/>
</dbReference>
<dbReference type="SUPFAM" id="SSF47384">
    <property type="entry name" value="Homodimeric domain of signal transducing histidine kinase"/>
    <property type="match status" value="1"/>
</dbReference>
<dbReference type="InterPro" id="IPR036890">
    <property type="entry name" value="HATPase_C_sf"/>
</dbReference>
<gene>
    <name evidence="10" type="ORF">ACFS6J_06600</name>
</gene>
<dbReference type="EMBL" id="JBHUPA010000002">
    <property type="protein sequence ID" value="MFD2961445.1"/>
    <property type="molecule type" value="Genomic_DNA"/>
</dbReference>
<sequence>MKCFFAKPLLVVISLLTSFYILEAKDIRFLHLDVTEGLSQGSVFAIVQDYKGFIWIGTRDGLNKYNARKFIVYRNNPKDTTSLGDNFIQSIAEDSKKRLWIGTGNGLNLYDRALDNFRRIPLANVETASSPSEPAVHFIMEDHYHQVWVGTNQGLYRIKEDTQIVAELVFNNISVDIGDEKRYFKNIRSIYEDSEHKLWFCTDEGVVSTSYVPPYKKLRINRAYPTYARLTEARDQRAVAILEISPHVFWIATKTNGIAVLNEKTGEISYHKHIEGDPYSLPSNDIRSITKDRKGRLWIGTFNGLSLYEHGRFKSFHANDNDEYSLSNNSIRPIYQDKRGSIWIGTYFGGLNVIDNDIPAFKNFAHQPHNNSLSYNVVSSFAEDGMGNLIIGTEGGGINYLDNRQLKFKHAKYQAGEAGSLSHNNVKSLCIDREGNLWIGTYDGGLNLKRKGATNFEHIKHNPNNDRSLSNDNIYALAEDSKGDLWVGTYGGGLNVKRRGDRTLSFDKYNLENKKLSSNMVRSIYEDSQGNLWVGTQNGLNLKRRGSDYFQTFVCDPNNPKSISGNDIISIHEDGLHRIWVGTYMNGLNLYHPNDNNFTHFNANMGLPGNNIFGILSDDHHNLWLSTNAGISCFNPNTESVRNYNTIDGLIGDEFIYGAYHKLANGTLAFGSSAGFTLFDPDSISINYFEPPVVFTDLRLFNKKIVPGSQSVIDKDISLLDELVLNHKQYVFSVEFSVLNYIHADKNKYAYLLKGFDNDWNFVNTPIATYTNLDPGTYELMVKGTNNDGIWSKPTSLIIHILPPPWKTWWAYGLYLLLVSIVAYFVIQFLKGRNQLKHELLLEHLALEKQKEIHEAKLNFFTNISHEFRTPLSLIVGPIERLQEEDLPTNAKPLLHNAYKNANRLLNLVNQLLDFRKQESGHLDLQIQKTNLVRFVEEIVSNFLFLAAKKNVQITIENKINDGVDVWIDHEQMEKVLTNLLYNAFKFTDSEGRIKVQIEKKIETPTYPSGNCIIEVWDTGCGIPEKHLPYIFAQFYQSKSYEDQTHTGSGVGLALAQGLVKMHHGNLSVRSNLAKELNDFNTVFRIELPLGKSHFKATQLLANENKMELHKVNDLNDALSCDAKEDEVVDNSTNQSVVLIVEDNVELRRFIVGSLQDKFKVLEAGDGLEAWPIVESIQPDIVVTDVMMPTCDGISLLRKIKGEKNTNHIPVILLTARTADPYMMEAFKEGGDDYITKPFSFKLLAWKIANMLESRKRLKEKFVQEYLLQPHKTDVVETNSFMDDVITIVEENLNDDNFSVHALASEVGVSRTVLYRKIRQLSGLNLVEFIKVVRLKKAAQLLETNSGLTISEIAYKVGFSDPKYFSKSFKAFYHKSPKRYIEDVMEQKSKLNMI</sequence>
<name>A0ABW6AYK6_9SPHI</name>
<evidence type="ECO:0000313" key="11">
    <source>
        <dbReference type="Proteomes" id="UP001597560"/>
    </source>
</evidence>
<dbReference type="PROSITE" id="PS50109">
    <property type="entry name" value="HIS_KIN"/>
    <property type="match status" value="1"/>
</dbReference>
<dbReference type="InterPro" id="IPR011123">
    <property type="entry name" value="Y_Y_Y"/>
</dbReference>
<dbReference type="InterPro" id="IPR001789">
    <property type="entry name" value="Sig_transdc_resp-reg_receiver"/>
</dbReference>
<dbReference type="CDD" id="cd00146">
    <property type="entry name" value="PKD"/>
    <property type="match status" value="1"/>
</dbReference>
<dbReference type="SUPFAM" id="SSF63829">
    <property type="entry name" value="Calcium-dependent phosphotriesterase"/>
    <property type="match status" value="3"/>
</dbReference>
<dbReference type="RefSeq" id="WP_377609619.1">
    <property type="nucleotide sequence ID" value="NZ_JBHUPA010000002.1"/>
</dbReference>
<keyword evidence="11" id="KW-1185">Reference proteome</keyword>
<feature type="modified residue" description="4-aspartylphosphate" evidence="6">
    <location>
        <position position="1185"/>
    </location>
</feature>
<keyword evidence="3 6" id="KW-0597">Phosphoprotein</keyword>
<organism evidence="10 11">
    <name type="scientific">Olivibacter jilunii</name>
    <dbReference type="NCBI Taxonomy" id="985016"/>
    <lineage>
        <taxon>Bacteria</taxon>
        <taxon>Pseudomonadati</taxon>
        <taxon>Bacteroidota</taxon>
        <taxon>Sphingobacteriia</taxon>
        <taxon>Sphingobacteriales</taxon>
        <taxon>Sphingobacteriaceae</taxon>
        <taxon>Olivibacter</taxon>
    </lineage>
</organism>
<feature type="domain" description="HTH araC/xylS-type" evidence="7">
    <location>
        <begin position="1283"/>
        <end position="1383"/>
    </location>
</feature>
<dbReference type="Pfam" id="PF07495">
    <property type="entry name" value="Y_Y_Y"/>
    <property type="match status" value="1"/>
</dbReference>
<dbReference type="Pfam" id="PF12833">
    <property type="entry name" value="HTH_18"/>
    <property type="match status" value="1"/>
</dbReference>
<dbReference type="PROSITE" id="PS50110">
    <property type="entry name" value="RESPONSE_REGULATORY"/>
    <property type="match status" value="1"/>
</dbReference>
<dbReference type="InterPro" id="IPR011110">
    <property type="entry name" value="Reg_prop"/>
</dbReference>
<dbReference type="Gene3D" id="1.10.287.130">
    <property type="match status" value="1"/>
</dbReference>
<dbReference type="CDD" id="cd00082">
    <property type="entry name" value="HisKA"/>
    <property type="match status" value="1"/>
</dbReference>
<dbReference type="CDD" id="cd17574">
    <property type="entry name" value="REC_OmpR"/>
    <property type="match status" value="1"/>
</dbReference>
<dbReference type="SMART" id="SM00387">
    <property type="entry name" value="HATPase_c"/>
    <property type="match status" value="1"/>
</dbReference>
<dbReference type="SUPFAM" id="SSF52172">
    <property type="entry name" value="CheY-like"/>
    <property type="match status" value="1"/>
</dbReference>
<dbReference type="InterPro" id="IPR013783">
    <property type="entry name" value="Ig-like_fold"/>
</dbReference>
<accession>A0ABW6AYK6</accession>
<dbReference type="InterPro" id="IPR011006">
    <property type="entry name" value="CheY-like_superfamily"/>
</dbReference>
<comment type="catalytic activity">
    <reaction evidence="1">
        <text>ATP + protein L-histidine = ADP + protein N-phospho-L-histidine.</text>
        <dbReference type="EC" id="2.7.13.3"/>
    </reaction>
</comment>
<proteinExistence type="predicted"/>
<feature type="domain" description="Response regulatory" evidence="9">
    <location>
        <begin position="1137"/>
        <end position="1252"/>
    </location>
</feature>
<dbReference type="Gene3D" id="3.30.565.10">
    <property type="entry name" value="Histidine kinase-like ATPase, C-terminal domain"/>
    <property type="match status" value="1"/>
</dbReference>
<dbReference type="InterPro" id="IPR003594">
    <property type="entry name" value="HATPase_dom"/>
</dbReference>
<dbReference type="Gene3D" id="2.130.10.10">
    <property type="entry name" value="YVTN repeat-like/Quinoprotein amine dehydrogenase"/>
    <property type="match status" value="2"/>
</dbReference>
<protein>
    <recommendedName>
        <fullName evidence="2">histidine kinase</fullName>
        <ecNumber evidence="2">2.7.13.3</ecNumber>
    </recommendedName>
</protein>
<feature type="domain" description="Histidine kinase" evidence="8">
    <location>
        <begin position="863"/>
        <end position="1092"/>
    </location>
</feature>
<evidence type="ECO:0000256" key="5">
    <source>
        <dbReference type="ARBA" id="ARBA00023163"/>
    </source>
</evidence>
<reference evidence="11" key="1">
    <citation type="journal article" date="2019" name="Int. J. Syst. Evol. Microbiol.">
        <title>The Global Catalogue of Microorganisms (GCM) 10K type strain sequencing project: providing services to taxonomists for standard genome sequencing and annotation.</title>
        <authorList>
            <consortium name="The Broad Institute Genomics Platform"/>
            <consortium name="The Broad Institute Genome Sequencing Center for Infectious Disease"/>
            <person name="Wu L."/>
            <person name="Ma J."/>
        </authorList>
    </citation>
    <scope>NUCLEOTIDE SEQUENCE [LARGE SCALE GENOMIC DNA]</scope>
    <source>
        <strain evidence="11">KCTC 23098</strain>
    </source>
</reference>
<dbReference type="InterPro" id="IPR009057">
    <property type="entry name" value="Homeodomain-like_sf"/>
</dbReference>
<evidence type="ECO:0000256" key="2">
    <source>
        <dbReference type="ARBA" id="ARBA00012438"/>
    </source>
</evidence>
<dbReference type="SMART" id="SM00388">
    <property type="entry name" value="HisKA"/>
    <property type="match status" value="1"/>
</dbReference>